<dbReference type="AlphaFoldDB" id="A0A7J0CCR3"/>
<dbReference type="InterPro" id="IPR050428">
    <property type="entry name" value="TCS_sensor_his_kinase"/>
</dbReference>
<dbReference type="GO" id="GO:0005524">
    <property type="term" value="F:ATP binding"/>
    <property type="evidence" value="ECO:0007669"/>
    <property type="project" value="UniProtKB-KW"/>
</dbReference>
<evidence type="ECO:0000256" key="5">
    <source>
        <dbReference type="ARBA" id="ARBA00022679"/>
    </source>
</evidence>
<keyword evidence="9" id="KW-0067">ATP-binding</keyword>
<keyword evidence="6" id="KW-0812">Transmembrane</keyword>
<keyword evidence="4" id="KW-0597">Phosphoprotein</keyword>
<keyword evidence="10" id="KW-0472">Membrane</keyword>
<feature type="region of interest" description="Disordered" evidence="12">
    <location>
        <begin position="108"/>
        <end position="183"/>
    </location>
</feature>
<evidence type="ECO:0000256" key="8">
    <source>
        <dbReference type="ARBA" id="ARBA00022777"/>
    </source>
</evidence>
<dbReference type="EMBL" id="JACCCF010000001">
    <property type="protein sequence ID" value="NYE43514.1"/>
    <property type="molecule type" value="Genomic_DNA"/>
</dbReference>
<reference evidence="15 17" key="2">
    <citation type="submission" date="2020-07" db="EMBL/GenBank/DDBJ databases">
        <title>Sequencing the genomes of 1000 actinobacteria strains.</title>
        <authorList>
            <person name="Klenk H.-P."/>
        </authorList>
    </citation>
    <scope>NUCLEOTIDE SEQUENCE [LARGE SCALE GENOMIC DNA]</scope>
    <source>
        <strain evidence="15 17">DSM 41455</strain>
    </source>
</reference>
<evidence type="ECO:0000256" key="3">
    <source>
        <dbReference type="ARBA" id="ARBA00012438"/>
    </source>
</evidence>
<dbReference type="SMART" id="SM00387">
    <property type="entry name" value="HATPase_c"/>
    <property type="match status" value="1"/>
</dbReference>
<evidence type="ECO:0000256" key="10">
    <source>
        <dbReference type="ARBA" id="ARBA00022989"/>
    </source>
</evidence>
<accession>A0A7J0CCR3</accession>
<dbReference type="GO" id="GO:0000160">
    <property type="term" value="P:phosphorelay signal transduction system"/>
    <property type="evidence" value="ECO:0007669"/>
    <property type="project" value="UniProtKB-KW"/>
</dbReference>
<dbReference type="PANTHER" id="PTHR45436:SF14">
    <property type="entry name" value="SENSOR PROTEIN QSEC"/>
    <property type="match status" value="1"/>
</dbReference>
<protein>
    <recommendedName>
        <fullName evidence="3">histidine kinase</fullName>
        <ecNumber evidence="3">2.7.13.3</ecNumber>
    </recommendedName>
</protein>
<dbReference type="InterPro" id="IPR003594">
    <property type="entry name" value="HATPase_dom"/>
</dbReference>
<dbReference type="RefSeq" id="WP_173316396.1">
    <property type="nucleotide sequence ID" value="NZ_BAAAUE010000013.1"/>
</dbReference>
<evidence type="ECO:0000256" key="1">
    <source>
        <dbReference type="ARBA" id="ARBA00000085"/>
    </source>
</evidence>
<dbReference type="GO" id="GO:0005886">
    <property type="term" value="C:plasma membrane"/>
    <property type="evidence" value="ECO:0007669"/>
    <property type="project" value="TreeGrafter"/>
</dbReference>
<sequence length="183" mass="18882">MHEVPLRLDDITASVCGDLADEAERRGLVMDVVPATGRSPEAPETGSLRGDPVLIAHLVRNLLANALQHNHRGGTVTVSVDGRSLSVANTGPVVAPGQVARLFEPFHRATPRRRAPGEGAASACPSSTPSPGPTGRSPPPPPTPPAASSSGWTSPPRPDREGVRLRTVPGSTPTRSPDGPAFG</sequence>
<dbReference type="Pfam" id="PF02518">
    <property type="entry name" value="HATPase_c"/>
    <property type="match status" value="1"/>
</dbReference>
<keyword evidence="7" id="KW-0547">Nucleotide-binding</keyword>
<keyword evidence="5" id="KW-0808">Transferase</keyword>
<evidence type="ECO:0000313" key="14">
    <source>
        <dbReference type="EMBL" id="GFM99987.1"/>
    </source>
</evidence>
<dbReference type="Gene3D" id="3.30.565.10">
    <property type="entry name" value="Histidine kinase-like ATPase, C-terminal domain"/>
    <property type="match status" value="1"/>
</dbReference>
<evidence type="ECO:0000313" key="17">
    <source>
        <dbReference type="Proteomes" id="UP000530403"/>
    </source>
</evidence>
<gene>
    <name evidence="15" type="ORF">HEB29_004525</name>
    <name evidence="14" type="ORF">Sfulv_47980</name>
</gene>
<dbReference type="GO" id="GO:0004673">
    <property type="term" value="F:protein histidine kinase activity"/>
    <property type="evidence" value="ECO:0007669"/>
    <property type="project" value="UniProtKB-EC"/>
</dbReference>
<evidence type="ECO:0000313" key="16">
    <source>
        <dbReference type="Proteomes" id="UP000498980"/>
    </source>
</evidence>
<name>A0A7J0CCR3_9ACTN</name>
<evidence type="ECO:0000256" key="6">
    <source>
        <dbReference type="ARBA" id="ARBA00022692"/>
    </source>
</evidence>
<comment type="catalytic activity">
    <reaction evidence="1">
        <text>ATP + protein L-histidine = ADP + protein N-phospho-L-histidine.</text>
        <dbReference type="EC" id="2.7.13.3"/>
    </reaction>
</comment>
<evidence type="ECO:0000259" key="13">
    <source>
        <dbReference type="PROSITE" id="PS50109"/>
    </source>
</evidence>
<dbReference type="Proteomes" id="UP000530403">
    <property type="component" value="Unassembled WGS sequence"/>
</dbReference>
<reference evidence="14 16" key="1">
    <citation type="submission" date="2020-05" db="EMBL/GenBank/DDBJ databases">
        <title>Whole genome shotgun sequence of Streptomyces fulvorobeus NBRC 15897.</title>
        <authorList>
            <person name="Komaki H."/>
            <person name="Tamura T."/>
        </authorList>
    </citation>
    <scope>NUCLEOTIDE SEQUENCE [LARGE SCALE GENOMIC DNA]</scope>
    <source>
        <strain evidence="14 16">NBRC 15897</strain>
    </source>
</reference>
<feature type="domain" description="Histidine kinase" evidence="13">
    <location>
        <begin position="1"/>
        <end position="119"/>
    </location>
</feature>
<keyword evidence="8" id="KW-0418">Kinase</keyword>
<evidence type="ECO:0000256" key="4">
    <source>
        <dbReference type="ARBA" id="ARBA00022553"/>
    </source>
</evidence>
<dbReference type="SUPFAM" id="SSF55874">
    <property type="entry name" value="ATPase domain of HSP90 chaperone/DNA topoisomerase II/histidine kinase"/>
    <property type="match status" value="1"/>
</dbReference>
<evidence type="ECO:0000256" key="12">
    <source>
        <dbReference type="SAM" id="MobiDB-lite"/>
    </source>
</evidence>
<evidence type="ECO:0000256" key="7">
    <source>
        <dbReference type="ARBA" id="ARBA00022741"/>
    </source>
</evidence>
<evidence type="ECO:0000256" key="2">
    <source>
        <dbReference type="ARBA" id="ARBA00004141"/>
    </source>
</evidence>
<dbReference type="Proteomes" id="UP000498980">
    <property type="component" value="Unassembled WGS sequence"/>
</dbReference>
<organism evidence="14 16">
    <name type="scientific">Streptomyces fulvorobeus</name>
    <dbReference type="NCBI Taxonomy" id="284028"/>
    <lineage>
        <taxon>Bacteria</taxon>
        <taxon>Bacillati</taxon>
        <taxon>Actinomycetota</taxon>
        <taxon>Actinomycetes</taxon>
        <taxon>Kitasatosporales</taxon>
        <taxon>Streptomycetaceae</taxon>
        <taxon>Streptomyces</taxon>
    </lineage>
</organism>
<evidence type="ECO:0000313" key="15">
    <source>
        <dbReference type="EMBL" id="NYE43514.1"/>
    </source>
</evidence>
<dbReference type="InterPro" id="IPR036890">
    <property type="entry name" value="HATPase_C_sf"/>
</dbReference>
<comment type="subcellular location">
    <subcellularLocation>
        <location evidence="2">Membrane</location>
        <topology evidence="2">Multi-pass membrane protein</topology>
    </subcellularLocation>
</comment>
<evidence type="ECO:0000256" key="11">
    <source>
        <dbReference type="ARBA" id="ARBA00023012"/>
    </source>
</evidence>
<comment type="caution">
    <text evidence="14">The sequence shown here is derived from an EMBL/GenBank/DDBJ whole genome shotgun (WGS) entry which is preliminary data.</text>
</comment>
<keyword evidence="16" id="KW-1185">Reference proteome</keyword>
<dbReference type="InterPro" id="IPR005467">
    <property type="entry name" value="His_kinase_dom"/>
</dbReference>
<keyword evidence="11" id="KW-0902">Two-component regulatory system</keyword>
<keyword evidence="10" id="KW-1133">Transmembrane helix</keyword>
<proteinExistence type="predicted"/>
<feature type="compositionally biased region" description="Pro residues" evidence="12">
    <location>
        <begin position="128"/>
        <end position="145"/>
    </location>
</feature>
<dbReference type="PANTHER" id="PTHR45436">
    <property type="entry name" value="SENSOR HISTIDINE KINASE YKOH"/>
    <property type="match status" value="1"/>
</dbReference>
<evidence type="ECO:0000256" key="9">
    <source>
        <dbReference type="ARBA" id="ARBA00022840"/>
    </source>
</evidence>
<dbReference type="EC" id="2.7.13.3" evidence="3"/>
<dbReference type="PROSITE" id="PS50109">
    <property type="entry name" value="HIS_KIN"/>
    <property type="match status" value="1"/>
</dbReference>
<dbReference type="EMBL" id="BLWC01000001">
    <property type="protein sequence ID" value="GFM99987.1"/>
    <property type="molecule type" value="Genomic_DNA"/>
</dbReference>